<comment type="subcellular location">
    <subcellularLocation>
        <location evidence="1">Membrane</location>
        <topology evidence="1">Single-pass type I membrane protein</topology>
    </subcellularLocation>
</comment>
<dbReference type="Proteomes" id="UP000472268">
    <property type="component" value="Chromosome 3"/>
</dbReference>
<dbReference type="InterPro" id="IPR015631">
    <property type="entry name" value="CD2/SLAM_rcpt"/>
</dbReference>
<keyword evidence="16" id="KW-1185">Reference proteome</keyword>
<reference evidence="15 16" key="1">
    <citation type="submission" date="2019-05" db="EMBL/GenBank/DDBJ databases">
        <title>A Chromosome-scale Meerkat (S. suricatta) Genome Assembly.</title>
        <authorList>
            <person name="Dudchenko O."/>
            <person name="Lieberman Aiden E."/>
            <person name="Tung J."/>
            <person name="Barreiro L.B."/>
            <person name="Clutton-Brock T.H."/>
        </authorList>
    </citation>
    <scope>NUCLEOTIDE SEQUENCE [LARGE SCALE GENOMIC DNA]</scope>
</reference>
<dbReference type="PANTHER" id="PTHR12080:SF16">
    <property type="entry name" value="SLAM FAMILY MEMBER 6"/>
    <property type="match status" value="1"/>
</dbReference>
<dbReference type="GO" id="GO:0045087">
    <property type="term" value="P:innate immune response"/>
    <property type="evidence" value="ECO:0007669"/>
    <property type="project" value="UniProtKB-KW"/>
</dbReference>
<proteinExistence type="predicted"/>
<evidence type="ECO:0000313" key="15">
    <source>
        <dbReference type="Ensembl" id="ENSSSUP00005008909.1"/>
    </source>
</evidence>
<keyword evidence="10" id="KW-0325">Glycoprotein</keyword>
<dbReference type="GO" id="GO:0009897">
    <property type="term" value="C:external side of plasma membrane"/>
    <property type="evidence" value="ECO:0007669"/>
    <property type="project" value="TreeGrafter"/>
</dbReference>
<reference evidence="15" key="3">
    <citation type="submission" date="2025-09" db="UniProtKB">
        <authorList>
            <consortium name="Ensembl"/>
        </authorList>
    </citation>
    <scope>IDENTIFICATION</scope>
</reference>
<keyword evidence="4 13" id="KW-0732">Signal</keyword>
<evidence type="ECO:0000256" key="9">
    <source>
        <dbReference type="ARBA" id="ARBA00023157"/>
    </source>
</evidence>
<dbReference type="InterPro" id="IPR013783">
    <property type="entry name" value="Ig-like_fold"/>
</dbReference>
<evidence type="ECO:0000256" key="2">
    <source>
        <dbReference type="ARBA" id="ARBA00022588"/>
    </source>
</evidence>
<evidence type="ECO:0000256" key="6">
    <source>
        <dbReference type="ARBA" id="ARBA00022989"/>
    </source>
</evidence>
<keyword evidence="2" id="KW-0399">Innate immunity</keyword>
<evidence type="ECO:0000256" key="4">
    <source>
        <dbReference type="ARBA" id="ARBA00022729"/>
    </source>
</evidence>
<evidence type="ECO:0000256" key="1">
    <source>
        <dbReference type="ARBA" id="ARBA00004479"/>
    </source>
</evidence>
<feature type="transmembrane region" description="Helical" evidence="12">
    <location>
        <begin position="245"/>
        <end position="268"/>
    </location>
</feature>
<accession>A0A673TIR8</accession>
<dbReference type="PANTHER" id="PTHR12080">
    <property type="entry name" value="SIGNALING LYMPHOCYTIC ACTIVATION MOLECULE"/>
    <property type="match status" value="1"/>
</dbReference>
<evidence type="ECO:0000256" key="8">
    <source>
        <dbReference type="ARBA" id="ARBA00023136"/>
    </source>
</evidence>
<evidence type="ECO:0000259" key="14">
    <source>
        <dbReference type="PROSITE" id="PS50835"/>
    </source>
</evidence>
<gene>
    <name evidence="15" type="primary">SLAMF6</name>
</gene>
<dbReference type="InterPro" id="IPR013106">
    <property type="entry name" value="Ig_V-set"/>
</dbReference>
<sequence length="359" mass="39965">MTDPRRADTGREAPHTRPTDGMLCLLLPLALLFCLGPGNTASQTSSTPLMVNGTLGESVTFPLTLPVSEKVNSITWLYNGTSIAVIILTDASSPNIVKTNTNRKDRLQVTGNYSLQLSSLTMADMGLYQAQITTQTSTVFSSYTLRIFRQLKNLEMANHTWLSENGTCESFLTCSVENMNDDQVLRWEVAGNMTISEARFALSWDPRTSGEEKYTCIAENPVSRLSLSVSTRSLCEDFLNENNKYTGWLISVFAVIFICMLILGLFVWRKKYCLRKTGIFHFSTQQTQSSAENMRNLEYVSVSSGNTVYAQVTHPNRPTNNPTPMQSTDSTTIYSTIDQSKEVSPWSSPLLTAYLSPQT</sequence>
<dbReference type="SMART" id="SM00409">
    <property type="entry name" value="IG"/>
    <property type="match status" value="1"/>
</dbReference>
<feature type="chain" id="PRO_5025586858" description="Ig-like domain-containing protein" evidence="13">
    <location>
        <begin position="41"/>
        <end position="359"/>
    </location>
</feature>
<dbReference type="Pfam" id="PF07686">
    <property type="entry name" value="V-set"/>
    <property type="match status" value="1"/>
</dbReference>
<evidence type="ECO:0000256" key="7">
    <source>
        <dbReference type="ARBA" id="ARBA00023130"/>
    </source>
</evidence>
<evidence type="ECO:0000256" key="13">
    <source>
        <dbReference type="SAM" id="SignalP"/>
    </source>
</evidence>
<dbReference type="FunFam" id="2.60.40.10:FF:000820">
    <property type="entry name" value="SLAM family member 7"/>
    <property type="match status" value="1"/>
</dbReference>
<evidence type="ECO:0000256" key="5">
    <source>
        <dbReference type="ARBA" id="ARBA00022859"/>
    </source>
</evidence>
<feature type="domain" description="Ig-like" evidence="14">
    <location>
        <begin position="172"/>
        <end position="228"/>
    </location>
</feature>
<dbReference type="OMA" id="HVTHPKQ"/>
<dbReference type="Gene3D" id="2.60.40.10">
    <property type="entry name" value="Immunoglobulins"/>
    <property type="match status" value="2"/>
</dbReference>
<evidence type="ECO:0000256" key="11">
    <source>
        <dbReference type="ARBA" id="ARBA00023319"/>
    </source>
</evidence>
<keyword evidence="3 12" id="KW-0812">Transmembrane</keyword>
<protein>
    <recommendedName>
        <fullName evidence="14">Ig-like domain-containing protein</fullName>
    </recommendedName>
</protein>
<evidence type="ECO:0000313" key="16">
    <source>
        <dbReference type="Proteomes" id="UP000472268"/>
    </source>
</evidence>
<keyword evidence="8 12" id="KW-0472">Membrane</keyword>
<dbReference type="Ensembl" id="ENSSSUT00005010241.1">
    <property type="protein sequence ID" value="ENSSSUP00005008909.1"/>
    <property type="gene ID" value="ENSSSUG00005005734.1"/>
</dbReference>
<dbReference type="InterPro" id="IPR036179">
    <property type="entry name" value="Ig-like_dom_sf"/>
</dbReference>
<name>A0A673TIR8_SURSU</name>
<dbReference type="InterPro" id="IPR007110">
    <property type="entry name" value="Ig-like_dom"/>
</dbReference>
<evidence type="ECO:0000256" key="3">
    <source>
        <dbReference type="ARBA" id="ARBA00022692"/>
    </source>
</evidence>
<keyword evidence="11" id="KW-0393">Immunoglobulin domain</keyword>
<feature type="signal peptide" evidence="13">
    <location>
        <begin position="1"/>
        <end position="40"/>
    </location>
</feature>
<dbReference type="GO" id="GO:0072540">
    <property type="term" value="P:T-helper 17 cell lineage commitment"/>
    <property type="evidence" value="ECO:0007669"/>
    <property type="project" value="TreeGrafter"/>
</dbReference>
<dbReference type="InterPro" id="IPR003599">
    <property type="entry name" value="Ig_sub"/>
</dbReference>
<keyword evidence="7" id="KW-1064">Adaptive immunity</keyword>
<dbReference type="SUPFAM" id="SSF48726">
    <property type="entry name" value="Immunoglobulin"/>
    <property type="match status" value="1"/>
</dbReference>
<evidence type="ECO:0000256" key="10">
    <source>
        <dbReference type="ARBA" id="ARBA00023180"/>
    </source>
</evidence>
<keyword evidence="6 12" id="KW-1133">Transmembrane helix</keyword>
<organism evidence="15 16">
    <name type="scientific">Suricata suricatta</name>
    <name type="common">Meerkat</name>
    <dbReference type="NCBI Taxonomy" id="37032"/>
    <lineage>
        <taxon>Eukaryota</taxon>
        <taxon>Metazoa</taxon>
        <taxon>Chordata</taxon>
        <taxon>Craniata</taxon>
        <taxon>Vertebrata</taxon>
        <taxon>Euteleostomi</taxon>
        <taxon>Mammalia</taxon>
        <taxon>Eutheria</taxon>
        <taxon>Laurasiatheria</taxon>
        <taxon>Carnivora</taxon>
        <taxon>Feliformia</taxon>
        <taxon>Herpestidae</taxon>
        <taxon>Suricata</taxon>
    </lineage>
</organism>
<keyword evidence="9" id="KW-1015">Disulfide bond</keyword>
<dbReference type="PROSITE" id="PS50835">
    <property type="entry name" value="IG_LIKE"/>
    <property type="match status" value="1"/>
</dbReference>
<dbReference type="AlphaFoldDB" id="A0A673TIR8"/>
<evidence type="ECO:0000256" key="12">
    <source>
        <dbReference type="SAM" id="Phobius"/>
    </source>
</evidence>
<reference evidence="15" key="2">
    <citation type="submission" date="2025-08" db="UniProtKB">
        <authorList>
            <consortium name="Ensembl"/>
        </authorList>
    </citation>
    <scope>IDENTIFICATION</scope>
</reference>
<keyword evidence="5" id="KW-0391">Immunity</keyword>
<dbReference type="GO" id="GO:0032729">
    <property type="term" value="P:positive regulation of type II interferon production"/>
    <property type="evidence" value="ECO:0007669"/>
    <property type="project" value="TreeGrafter"/>
</dbReference>